<protein>
    <recommendedName>
        <fullName evidence="4">LXG domain of WXG superfamily protein</fullName>
    </recommendedName>
</protein>
<dbReference type="STRING" id="1121357.SAMN05661109_00856"/>
<reference evidence="3" key="1">
    <citation type="submission" date="2016-10" db="EMBL/GenBank/DDBJ databases">
        <authorList>
            <person name="Varghese N."/>
            <person name="Submissions S."/>
        </authorList>
    </citation>
    <scope>NUCLEOTIDE SEQUENCE [LARGE SCALE GENOMIC DNA]</scope>
    <source>
        <strain evidence="3">DSM 20524</strain>
    </source>
</reference>
<organism evidence="2 3">
    <name type="scientific">Corynebacterium cystitidis DSM 20524</name>
    <dbReference type="NCBI Taxonomy" id="1121357"/>
    <lineage>
        <taxon>Bacteria</taxon>
        <taxon>Bacillati</taxon>
        <taxon>Actinomycetota</taxon>
        <taxon>Actinomycetes</taxon>
        <taxon>Mycobacteriales</taxon>
        <taxon>Corynebacteriaceae</taxon>
        <taxon>Corynebacterium</taxon>
    </lineage>
</organism>
<evidence type="ECO:0000313" key="3">
    <source>
        <dbReference type="Proteomes" id="UP000198929"/>
    </source>
</evidence>
<evidence type="ECO:0000313" key="2">
    <source>
        <dbReference type="EMBL" id="SER70692.1"/>
    </source>
</evidence>
<keyword evidence="1" id="KW-0175">Coiled coil</keyword>
<dbReference type="RefSeq" id="WP_092256621.1">
    <property type="nucleotide sequence ID" value="NZ_CP047199.1"/>
</dbReference>
<dbReference type="EMBL" id="FOGQ01000002">
    <property type="protein sequence ID" value="SER70692.1"/>
    <property type="molecule type" value="Genomic_DNA"/>
</dbReference>
<dbReference type="AlphaFoldDB" id="A0A1H9RD87"/>
<gene>
    <name evidence="2" type="ORF">SAMN05661109_00856</name>
</gene>
<accession>A0A1H9RD87</accession>
<sequence length="459" mass="48885">MFNVETINSVPRIDRGLFSPGGNPPTVFHELSRKRDSADILFNADDDLRSVELGTFDGEMGRLYRTFACQYYPQLLTRAREVLEQAVGAVGTYACKSESIVADLDRLRDDEANIRERLKTDAAANDQAAREVLNASTASAQSAAFDTYTTANATYHATLREWNGCVQSAQDLLDDLDDAAKSAKDEIAALEEPDFNVYSGHAGQPQADDDDSHAVLYVNTDDLDAAGATISTIADSINDGIAGFNGIVGCDRRAGFDLETKFNVLEGLWSTALKALFRKIKKLGQSGCHIATEIEQAEKGNADRFIAPENDIPNGIWAGFSRATEDYFRSLAASPDEFIAESGRLASRVFSPIGPTLDVASTFKDIRDGEDVDIAIISSAAGSSAPALVAGVGAIAGARFGLVGGPGGTAMGATAGGVVGAAGGGAFSGAVNESVEYLLERNRYGQWDDLHHKNYVKEQ</sequence>
<proteinExistence type="predicted"/>
<dbReference type="Proteomes" id="UP000198929">
    <property type="component" value="Unassembled WGS sequence"/>
</dbReference>
<evidence type="ECO:0008006" key="4">
    <source>
        <dbReference type="Google" id="ProtNLM"/>
    </source>
</evidence>
<keyword evidence="3" id="KW-1185">Reference proteome</keyword>
<evidence type="ECO:0000256" key="1">
    <source>
        <dbReference type="SAM" id="Coils"/>
    </source>
</evidence>
<feature type="coiled-coil region" evidence="1">
    <location>
        <begin position="166"/>
        <end position="193"/>
    </location>
</feature>
<name>A0A1H9RD87_9CORY</name>